<reference evidence="2" key="1">
    <citation type="submission" date="2021-02" db="EMBL/GenBank/DDBJ databases">
        <authorList>
            <person name="Han P."/>
        </authorList>
    </citation>
    <scope>NUCLEOTIDE SEQUENCE</scope>
    <source>
        <strain evidence="2">Candidatus Nitrosotenuis uzonensis 5A</strain>
    </source>
</reference>
<dbReference type="EMBL" id="CAJNAQ010000005">
    <property type="protein sequence ID" value="CAE6498625.1"/>
    <property type="molecule type" value="Genomic_DNA"/>
</dbReference>
<accession>A0A812F8C1</accession>
<protein>
    <submittedName>
        <fullName evidence="2">Uncharacterized protein</fullName>
    </submittedName>
</protein>
<feature type="transmembrane region" description="Helical" evidence="1">
    <location>
        <begin position="12"/>
        <end position="32"/>
    </location>
</feature>
<gene>
    <name evidence="2" type="ORF">NUZ5A_50815</name>
</gene>
<name>A0A812F8C1_9ARCH</name>
<comment type="caution">
    <text evidence="2">The sequence shown here is derived from an EMBL/GenBank/DDBJ whole genome shotgun (WGS) entry which is preliminary data.</text>
</comment>
<evidence type="ECO:0000313" key="2">
    <source>
        <dbReference type="EMBL" id="CAE6498625.1"/>
    </source>
</evidence>
<keyword evidence="1" id="KW-0812">Transmembrane</keyword>
<evidence type="ECO:0000313" key="3">
    <source>
        <dbReference type="Proteomes" id="UP000655759"/>
    </source>
</evidence>
<dbReference type="RefSeq" id="WP_205100005.1">
    <property type="nucleotide sequence ID" value="NZ_CAJNAQ010000005.1"/>
</dbReference>
<dbReference type="Proteomes" id="UP000655759">
    <property type="component" value="Unassembled WGS sequence"/>
</dbReference>
<organism evidence="2 3">
    <name type="scientific">Candidatus Nitrosotenuis uzonensis</name>
    <dbReference type="NCBI Taxonomy" id="1407055"/>
    <lineage>
        <taxon>Archaea</taxon>
        <taxon>Nitrososphaerota</taxon>
        <taxon>Candidatus Nitrosotenuis</taxon>
    </lineage>
</organism>
<dbReference type="AlphaFoldDB" id="A0A812F8C1"/>
<evidence type="ECO:0000256" key="1">
    <source>
        <dbReference type="SAM" id="Phobius"/>
    </source>
</evidence>
<sequence>MRFQNRAGLLFWHNAALVTFAAVAIGMTWTVMNSGFSSSEVMKDVIEDAVTDSANAFQVVGSMTGTAQVAADEVMVTATPITTTINGIVDLDTSNIRIAYKIIKDASYTITQENIYAGTLYGTSYNSVGSAIKAAKEQGLISTNPLIDEQKPQETVAFLYWIINLDGDKYLQNGEIMNLVIIYSEKDRPSTGEYLHIQATEKQGILLDIQRTVPNISTSILDFGGKVKND</sequence>
<keyword evidence="1" id="KW-0472">Membrane</keyword>
<proteinExistence type="predicted"/>
<keyword evidence="1" id="KW-1133">Transmembrane helix</keyword>